<feature type="coiled-coil region" evidence="1">
    <location>
        <begin position="98"/>
        <end position="149"/>
    </location>
</feature>
<accession>A0ABP0C1D3</accession>
<protein>
    <submittedName>
        <fullName evidence="2">Uncharacterized protein</fullName>
    </submittedName>
</protein>
<comment type="caution">
    <text evidence="2">The sequence shown here is derived from an EMBL/GenBank/DDBJ whole genome shotgun (WGS) entry which is preliminary data.</text>
</comment>
<dbReference type="EMBL" id="CAWUHB010000034">
    <property type="protein sequence ID" value="CAK7225793.1"/>
    <property type="molecule type" value="Genomic_DNA"/>
</dbReference>
<proteinExistence type="predicted"/>
<reference evidence="2 3" key="1">
    <citation type="submission" date="2024-01" db="EMBL/GenBank/DDBJ databases">
        <authorList>
            <person name="Allen C."/>
            <person name="Tagirdzhanova G."/>
        </authorList>
    </citation>
    <scope>NUCLEOTIDE SEQUENCE [LARGE SCALE GENOMIC DNA]</scope>
</reference>
<evidence type="ECO:0000313" key="2">
    <source>
        <dbReference type="EMBL" id="CAK7225793.1"/>
    </source>
</evidence>
<organism evidence="2 3">
    <name type="scientific">Sporothrix curviconia</name>
    <dbReference type="NCBI Taxonomy" id="1260050"/>
    <lineage>
        <taxon>Eukaryota</taxon>
        <taxon>Fungi</taxon>
        <taxon>Dikarya</taxon>
        <taxon>Ascomycota</taxon>
        <taxon>Pezizomycotina</taxon>
        <taxon>Sordariomycetes</taxon>
        <taxon>Sordariomycetidae</taxon>
        <taxon>Ophiostomatales</taxon>
        <taxon>Ophiostomataceae</taxon>
        <taxon>Sporothrix</taxon>
    </lineage>
</organism>
<dbReference type="Proteomes" id="UP001642405">
    <property type="component" value="Unassembled WGS sequence"/>
</dbReference>
<gene>
    <name evidence="2" type="ORF">SCUCBS95973_005983</name>
</gene>
<evidence type="ECO:0000313" key="3">
    <source>
        <dbReference type="Proteomes" id="UP001642405"/>
    </source>
</evidence>
<keyword evidence="1" id="KW-0175">Coiled coil</keyword>
<sequence length="162" mass="18077">MSFVTDELTITVWQDFGPEAPVTDELWQSHLPGFFLQAECGKEPYTQPNTWQSGPSVAHRAGSLSVGTRVWKVALATFTEYRTAKASNAPNAPNEAELSDLKERIEALEGNVKTLTTELEELRPLKTEVETLKERLGALEEVTVNEQQRNAEMMAGEWSLPD</sequence>
<keyword evidence="3" id="KW-1185">Reference proteome</keyword>
<evidence type="ECO:0000256" key="1">
    <source>
        <dbReference type="SAM" id="Coils"/>
    </source>
</evidence>
<dbReference type="Gene3D" id="1.20.5.340">
    <property type="match status" value="1"/>
</dbReference>
<name>A0ABP0C1D3_9PEZI</name>